<dbReference type="PANTHER" id="PTHR47894">
    <property type="entry name" value="HTH-TYPE TRANSCRIPTIONAL REGULATOR GADX"/>
    <property type="match status" value="1"/>
</dbReference>
<keyword evidence="2 5" id="KW-0238">DNA-binding</keyword>
<protein>
    <submittedName>
        <fullName evidence="5">AraC-like DNA-binding protein</fullName>
    </submittedName>
</protein>
<dbReference type="AlphaFoldDB" id="A0A841MHF6"/>
<dbReference type="EMBL" id="JACIJO010000001">
    <property type="protein sequence ID" value="MBB6324759.1"/>
    <property type="molecule type" value="Genomic_DNA"/>
</dbReference>
<dbReference type="SMART" id="SM00342">
    <property type="entry name" value="HTH_ARAC"/>
    <property type="match status" value="1"/>
</dbReference>
<proteinExistence type="predicted"/>
<comment type="caution">
    <text evidence="5">The sequence shown here is derived from an EMBL/GenBank/DDBJ whole genome shotgun (WGS) entry which is preliminary data.</text>
</comment>
<dbReference type="PANTHER" id="PTHR47894:SF4">
    <property type="entry name" value="HTH-TYPE TRANSCRIPTIONAL REGULATOR GADX"/>
    <property type="match status" value="1"/>
</dbReference>
<dbReference type="SUPFAM" id="SSF46689">
    <property type="entry name" value="Homeodomain-like"/>
    <property type="match status" value="1"/>
</dbReference>
<keyword evidence="3" id="KW-0804">Transcription</keyword>
<accession>A0A841MHF6</accession>
<evidence type="ECO:0000256" key="2">
    <source>
        <dbReference type="ARBA" id="ARBA00023125"/>
    </source>
</evidence>
<evidence type="ECO:0000259" key="4">
    <source>
        <dbReference type="PROSITE" id="PS01124"/>
    </source>
</evidence>
<dbReference type="Gene3D" id="1.10.10.60">
    <property type="entry name" value="Homeodomain-like"/>
    <property type="match status" value="1"/>
</dbReference>
<dbReference type="GO" id="GO:0000976">
    <property type="term" value="F:transcription cis-regulatory region binding"/>
    <property type="evidence" value="ECO:0007669"/>
    <property type="project" value="TreeGrafter"/>
</dbReference>
<dbReference type="PROSITE" id="PS01124">
    <property type="entry name" value="HTH_ARAC_FAMILY_2"/>
    <property type="match status" value="1"/>
</dbReference>
<dbReference type="InterPro" id="IPR018060">
    <property type="entry name" value="HTH_AraC"/>
</dbReference>
<reference evidence="5 6" key="1">
    <citation type="submission" date="2020-08" db="EMBL/GenBank/DDBJ databases">
        <title>Genomic Encyclopedia of Type Strains, Phase IV (KMG-IV): sequencing the most valuable type-strain genomes for metagenomic binning, comparative biology and taxonomic classification.</title>
        <authorList>
            <person name="Goeker M."/>
        </authorList>
    </citation>
    <scope>NUCLEOTIDE SEQUENCE [LARGE SCALE GENOMIC DNA]</scope>
    <source>
        <strain evidence="5 6">DSM 102044</strain>
    </source>
</reference>
<dbReference type="Proteomes" id="UP000588604">
    <property type="component" value="Unassembled WGS sequence"/>
</dbReference>
<dbReference type="PRINTS" id="PR00032">
    <property type="entry name" value="HTHARAC"/>
</dbReference>
<evidence type="ECO:0000313" key="5">
    <source>
        <dbReference type="EMBL" id="MBB6324759.1"/>
    </source>
</evidence>
<evidence type="ECO:0000256" key="1">
    <source>
        <dbReference type="ARBA" id="ARBA00023015"/>
    </source>
</evidence>
<dbReference type="RefSeq" id="WP_184492717.1">
    <property type="nucleotide sequence ID" value="NZ_JACIJO010000001.1"/>
</dbReference>
<dbReference type="Pfam" id="PF12625">
    <property type="entry name" value="Arabinose_bd"/>
    <property type="match status" value="1"/>
</dbReference>
<dbReference type="InterPro" id="IPR020449">
    <property type="entry name" value="Tscrpt_reg_AraC-type_HTH"/>
</dbReference>
<feature type="domain" description="HTH araC/xylS-type" evidence="4">
    <location>
        <begin position="226"/>
        <end position="324"/>
    </location>
</feature>
<organism evidence="5 6">
    <name type="scientific">Algoriphagus iocasae</name>
    <dbReference type="NCBI Taxonomy" id="1836499"/>
    <lineage>
        <taxon>Bacteria</taxon>
        <taxon>Pseudomonadati</taxon>
        <taxon>Bacteroidota</taxon>
        <taxon>Cytophagia</taxon>
        <taxon>Cytophagales</taxon>
        <taxon>Cyclobacteriaceae</taxon>
        <taxon>Algoriphagus</taxon>
    </lineage>
</organism>
<sequence length="325" mass="37709">MDFVNASIYLKAKYLAIKEGMPPLQFFKKHSTVNPTYLPIDFLFEIYEWARDNLSPGFSVRQGEQLNSEDYGTLGLSWKTSWQAKDILERLQRYMVLVTDQGTIQLLEKNTHSQLFLHRPPRRKGIEMANEVSFVMLTGVLQEVTGQKIQPNQVTFQHSESSSQKALEEFFQCPVEFGASQNMLRFRTELLEIRTIKADKSIHRFLLDRLEEEKKGIFSQSDHLLMDIRQLITEVLPSGIPSIIEIADQLNMSARTLKRRLAEKELTFRNQVQLIQQETAQDLLLNSPLSIAEIAFQTGFSEQSAFNRAFKRWTQLSPLEYRKTQ</sequence>
<name>A0A841MHF6_9BACT</name>
<evidence type="ECO:0000313" key="6">
    <source>
        <dbReference type="Proteomes" id="UP000588604"/>
    </source>
</evidence>
<dbReference type="GO" id="GO:0003700">
    <property type="term" value="F:DNA-binding transcription factor activity"/>
    <property type="evidence" value="ECO:0007669"/>
    <property type="project" value="InterPro"/>
</dbReference>
<keyword evidence="6" id="KW-1185">Reference proteome</keyword>
<gene>
    <name evidence="5" type="ORF">FHS59_000374</name>
</gene>
<dbReference type="InterPro" id="IPR009057">
    <property type="entry name" value="Homeodomain-like_sf"/>
</dbReference>
<dbReference type="InterPro" id="IPR032687">
    <property type="entry name" value="AraC-type_N"/>
</dbReference>
<dbReference type="Pfam" id="PF12833">
    <property type="entry name" value="HTH_18"/>
    <property type="match status" value="1"/>
</dbReference>
<evidence type="ECO:0000256" key="3">
    <source>
        <dbReference type="ARBA" id="ARBA00023163"/>
    </source>
</evidence>
<dbReference type="GO" id="GO:0005829">
    <property type="term" value="C:cytosol"/>
    <property type="evidence" value="ECO:0007669"/>
    <property type="project" value="TreeGrafter"/>
</dbReference>
<keyword evidence="1" id="KW-0805">Transcription regulation</keyword>